<sequence>MNRGYHEAAYISIMHTAYITHRACLGHDMGPWHPESPARLRAIDDRLHAAHLYDFLRHYDAPLVEREALLRVHDAGYVAAIERAAPSEGLIQLDGDTAMCPATLEAARRAAGGAVLAVDKVMAGEVANAFVAVRPPGHHATRNQAMGFCIFNNVAVATAHALAAHRLARVAIVDFDVHHGNGTEDIFADEPHVLLCSSFQHPYYPHSGADTLSDHIVPVPLPAGTDGTAYRAAFEAKVLPALERFKPEFVFCSAGFDGHREDDLAHFRLVEADYGWITEQVMAVAEKHARGRLVSLLEGGYNLSALGRSVAAHIKVLAGL</sequence>
<dbReference type="EMBL" id="SLZY01000001">
    <property type="protein sequence ID" value="TCS73882.1"/>
    <property type="molecule type" value="Genomic_DNA"/>
</dbReference>
<dbReference type="CDD" id="cd11599">
    <property type="entry name" value="HDAC_classII_2"/>
    <property type="match status" value="1"/>
</dbReference>
<gene>
    <name evidence="3" type="ORF">EDC61_101104</name>
</gene>
<dbReference type="SUPFAM" id="SSF52768">
    <property type="entry name" value="Arginase/deacetylase"/>
    <property type="match status" value="1"/>
</dbReference>
<dbReference type="InterPro" id="IPR037138">
    <property type="entry name" value="His_deacetylse_dom_sf"/>
</dbReference>
<proteinExistence type="inferred from homology"/>
<dbReference type="InterPro" id="IPR000286">
    <property type="entry name" value="HDACs"/>
</dbReference>
<dbReference type="PANTHER" id="PTHR10625:SF10">
    <property type="entry name" value="HISTONE DEACETYLASE HDAC1"/>
    <property type="match status" value="1"/>
</dbReference>
<dbReference type="InterPro" id="IPR023801">
    <property type="entry name" value="His_deacetylse_dom"/>
</dbReference>
<evidence type="ECO:0000313" key="3">
    <source>
        <dbReference type="EMBL" id="TCS73882.1"/>
    </source>
</evidence>
<evidence type="ECO:0000256" key="1">
    <source>
        <dbReference type="ARBA" id="ARBA00005947"/>
    </source>
</evidence>
<comment type="caution">
    <text evidence="3">The sequence shown here is derived from an EMBL/GenBank/DDBJ whole genome shotgun (WGS) entry which is preliminary data.</text>
</comment>
<evidence type="ECO:0000259" key="2">
    <source>
        <dbReference type="Pfam" id="PF00850"/>
    </source>
</evidence>
<dbReference type="Pfam" id="PF00850">
    <property type="entry name" value="Hist_deacetyl"/>
    <property type="match status" value="1"/>
</dbReference>
<dbReference type="GO" id="GO:0040029">
    <property type="term" value="P:epigenetic regulation of gene expression"/>
    <property type="evidence" value="ECO:0007669"/>
    <property type="project" value="TreeGrafter"/>
</dbReference>
<organism evidence="3 4">
    <name type="scientific">Sulfuritortus calidifontis</name>
    <dbReference type="NCBI Taxonomy" id="1914471"/>
    <lineage>
        <taxon>Bacteria</taxon>
        <taxon>Pseudomonadati</taxon>
        <taxon>Pseudomonadota</taxon>
        <taxon>Betaproteobacteria</taxon>
        <taxon>Nitrosomonadales</taxon>
        <taxon>Thiobacillaceae</taxon>
        <taxon>Sulfuritortus</taxon>
    </lineage>
</organism>
<dbReference type="AlphaFoldDB" id="A0A4R3K0Q8"/>
<dbReference type="InterPro" id="IPR023696">
    <property type="entry name" value="Ureohydrolase_dom_sf"/>
</dbReference>
<protein>
    <submittedName>
        <fullName evidence="3">Acetoin utilization deacetylase AcuC-like enzyme</fullName>
    </submittedName>
</protein>
<evidence type="ECO:0000313" key="4">
    <source>
        <dbReference type="Proteomes" id="UP000295135"/>
    </source>
</evidence>
<feature type="domain" description="Histone deacetylase" evidence="2">
    <location>
        <begin position="33"/>
        <end position="317"/>
    </location>
</feature>
<dbReference type="PANTHER" id="PTHR10625">
    <property type="entry name" value="HISTONE DEACETYLASE HDAC1-RELATED"/>
    <property type="match status" value="1"/>
</dbReference>
<dbReference type="Proteomes" id="UP000295135">
    <property type="component" value="Unassembled WGS sequence"/>
</dbReference>
<dbReference type="PRINTS" id="PR01270">
    <property type="entry name" value="HDASUPER"/>
</dbReference>
<comment type="similarity">
    <text evidence="1">Belongs to the histone deacetylase family.</text>
</comment>
<dbReference type="Gene3D" id="3.40.800.20">
    <property type="entry name" value="Histone deacetylase domain"/>
    <property type="match status" value="1"/>
</dbReference>
<name>A0A4R3K0Q8_9PROT</name>
<accession>A0A4R3K0Q8</accession>
<reference evidence="3 4" key="1">
    <citation type="submission" date="2019-03" db="EMBL/GenBank/DDBJ databases">
        <title>Genomic Encyclopedia of Type Strains, Phase IV (KMG-IV): sequencing the most valuable type-strain genomes for metagenomic binning, comparative biology and taxonomic classification.</title>
        <authorList>
            <person name="Goeker M."/>
        </authorList>
    </citation>
    <scope>NUCLEOTIDE SEQUENCE [LARGE SCALE GENOMIC DNA]</scope>
    <source>
        <strain evidence="3 4">DSM 103923</strain>
    </source>
</reference>
<dbReference type="GO" id="GO:0004407">
    <property type="term" value="F:histone deacetylase activity"/>
    <property type="evidence" value="ECO:0007669"/>
    <property type="project" value="TreeGrafter"/>
</dbReference>
<keyword evidence="4" id="KW-1185">Reference proteome</keyword>